<accession>A0A1F5SJX6</accession>
<organism evidence="1 2">
    <name type="scientific">Candidatus Falkowbacteria bacterium RIFOXYA2_FULL_47_19</name>
    <dbReference type="NCBI Taxonomy" id="1797994"/>
    <lineage>
        <taxon>Bacteria</taxon>
        <taxon>Candidatus Falkowiibacteriota</taxon>
    </lineage>
</organism>
<proteinExistence type="predicted"/>
<dbReference type="Gene3D" id="3.10.450.50">
    <property type="match status" value="1"/>
</dbReference>
<reference evidence="1 2" key="1">
    <citation type="journal article" date="2016" name="Nat. Commun.">
        <title>Thousands of microbial genomes shed light on interconnected biogeochemical processes in an aquifer system.</title>
        <authorList>
            <person name="Anantharaman K."/>
            <person name="Brown C.T."/>
            <person name="Hug L.A."/>
            <person name="Sharon I."/>
            <person name="Castelle C.J."/>
            <person name="Probst A.J."/>
            <person name="Thomas B.C."/>
            <person name="Singh A."/>
            <person name="Wilkins M.J."/>
            <person name="Karaoz U."/>
            <person name="Brodie E.L."/>
            <person name="Williams K.H."/>
            <person name="Hubbard S.S."/>
            <person name="Banfield J.F."/>
        </authorList>
    </citation>
    <scope>NUCLEOTIDE SEQUENCE [LARGE SCALE GENOMIC DNA]</scope>
</reference>
<sequence>MKNQIISVFLTVILAGAAIVGGAYALKSFKPESAVPGEPLPEKTVLDFYSVWAGYEGNPMLDRIYRESALLTPACVNKIDAVLDTSLAQGGFDPVLCSQDIPEGLNIADTEISDDLAVVTVLEAFSGGDKIFDIRLVKINGDWKIDEIACGGVSAGALIPAGTEDLVGDYIRENINELSLEKAVLGGTFRLGSVKFTGPDTCVVEYEDGHIALTAQASFRLSAEGEVEIVSFDIIEEPGAGDVPAEEDSDLTGREDAFCVDKCGNGECEEIVCLAEGCPCAETPTDCPEDCGAY</sequence>
<dbReference type="EMBL" id="MFGB01000011">
    <property type="protein sequence ID" value="OGF26952.1"/>
    <property type="molecule type" value="Genomic_DNA"/>
</dbReference>
<protein>
    <submittedName>
        <fullName evidence="1">Uncharacterized protein</fullName>
    </submittedName>
</protein>
<evidence type="ECO:0000313" key="1">
    <source>
        <dbReference type="EMBL" id="OGF26952.1"/>
    </source>
</evidence>
<evidence type="ECO:0000313" key="2">
    <source>
        <dbReference type="Proteomes" id="UP000178367"/>
    </source>
</evidence>
<dbReference type="Proteomes" id="UP000178367">
    <property type="component" value="Unassembled WGS sequence"/>
</dbReference>
<comment type="caution">
    <text evidence="1">The sequence shown here is derived from an EMBL/GenBank/DDBJ whole genome shotgun (WGS) entry which is preliminary data.</text>
</comment>
<gene>
    <name evidence="1" type="ORF">A2227_06065</name>
</gene>
<dbReference type="AlphaFoldDB" id="A0A1F5SJX6"/>
<name>A0A1F5SJX6_9BACT</name>
<dbReference type="STRING" id="1797994.A2227_06065"/>